<name>A0A9P5Z1A4_9AGAR</name>
<reference evidence="1" key="1">
    <citation type="submission" date="2020-11" db="EMBL/GenBank/DDBJ databases">
        <authorList>
            <consortium name="DOE Joint Genome Institute"/>
            <person name="Ahrendt S."/>
            <person name="Riley R."/>
            <person name="Andreopoulos W."/>
            <person name="Labutti K."/>
            <person name="Pangilinan J."/>
            <person name="Ruiz-Duenas F.J."/>
            <person name="Barrasa J.M."/>
            <person name="Sanchez-Garcia M."/>
            <person name="Camarero S."/>
            <person name="Miyauchi S."/>
            <person name="Serrano A."/>
            <person name="Linde D."/>
            <person name="Babiker R."/>
            <person name="Drula E."/>
            <person name="Ayuso-Fernandez I."/>
            <person name="Pacheco R."/>
            <person name="Padilla G."/>
            <person name="Ferreira P."/>
            <person name="Barriuso J."/>
            <person name="Kellner H."/>
            <person name="Castanera R."/>
            <person name="Alfaro M."/>
            <person name="Ramirez L."/>
            <person name="Pisabarro A.G."/>
            <person name="Kuo A."/>
            <person name="Tritt A."/>
            <person name="Lipzen A."/>
            <person name="He G."/>
            <person name="Yan M."/>
            <person name="Ng V."/>
            <person name="Cullen D."/>
            <person name="Martin F."/>
            <person name="Rosso M.-N."/>
            <person name="Henrissat B."/>
            <person name="Hibbett D."/>
            <person name="Martinez A.T."/>
            <person name="Grigoriev I.V."/>
        </authorList>
    </citation>
    <scope>NUCLEOTIDE SEQUENCE</scope>
    <source>
        <strain evidence="1">CIRM-BRFM 674</strain>
    </source>
</reference>
<dbReference type="Proteomes" id="UP000807469">
    <property type="component" value="Unassembled WGS sequence"/>
</dbReference>
<gene>
    <name evidence="1" type="ORF">BDN70DRAFT_880070</name>
</gene>
<proteinExistence type="predicted"/>
<comment type="caution">
    <text evidence="1">The sequence shown here is derived from an EMBL/GenBank/DDBJ whole genome shotgun (WGS) entry which is preliminary data.</text>
</comment>
<keyword evidence="2" id="KW-1185">Reference proteome</keyword>
<evidence type="ECO:0000313" key="1">
    <source>
        <dbReference type="EMBL" id="KAF9478304.1"/>
    </source>
</evidence>
<organism evidence="1 2">
    <name type="scientific">Pholiota conissans</name>
    <dbReference type="NCBI Taxonomy" id="109636"/>
    <lineage>
        <taxon>Eukaryota</taxon>
        <taxon>Fungi</taxon>
        <taxon>Dikarya</taxon>
        <taxon>Basidiomycota</taxon>
        <taxon>Agaricomycotina</taxon>
        <taxon>Agaricomycetes</taxon>
        <taxon>Agaricomycetidae</taxon>
        <taxon>Agaricales</taxon>
        <taxon>Agaricineae</taxon>
        <taxon>Strophariaceae</taxon>
        <taxon>Pholiota</taxon>
    </lineage>
</organism>
<dbReference type="AlphaFoldDB" id="A0A9P5Z1A4"/>
<protein>
    <submittedName>
        <fullName evidence="1">Uncharacterized protein</fullName>
    </submittedName>
</protein>
<evidence type="ECO:0000313" key="2">
    <source>
        <dbReference type="Proteomes" id="UP000807469"/>
    </source>
</evidence>
<accession>A0A9P5Z1A4</accession>
<sequence length="87" mass="10361">MPKHECRKPLFFLRSCIRWLFKLDALRSPMTCFDAYIYSPVVWTLQSSLILSVYPWKHLTTYAAWLLRFLFINSKSKIVYASEVQPV</sequence>
<dbReference type="EMBL" id="MU155237">
    <property type="protein sequence ID" value="KAF9478304.1"/>
    <property type="molecule type" value="Genomic_DNA"/>
</dbReference>